<evidence type="ECO:0000313" key="2">
    <source>
        <dbReference type="Proteomes" id="UP001165064"/>
    </source>
</evidence>
<reference evidence="1" key="1">
    <citation type="submission" date="2023-04" db="EMBL/GenBank/DDBJ databases">
        <title>Ambrosiozyma monospora NBRC 10751.</title>
        <authorList>
            <person name="Ichikawa N."/>
            <person name="Sato H."/>
            <person name="Tonouchi N."/>
        </authorList>
    </citation>
    <scope>NUCLEOTIDE SEQUENCE</scope>
    <source>
        <strain evidence="1">NBRC 10751</strain>
    </source>
</reference>
<proteinExistence type="predicted"/>
<dbReference type="Proteomes" id="UP001165064">
    <property type="component" value="Unassembled WGS sequence"/>
</dbReference>
<accession>A0ACB5TK94</accession>
<gene>
    <name evidence="1" type="ORF">Amon02_000858100</name>
</gene>
<sequence>MFEFITLSPSGSTTPTTEQRSSSQQDSADEDDAYDPMALDSDSKVKQESKENDNDIAILPHSTPVQTGITQARLLTFDKQINILADPGWDGKSDLSYLEEIVPKVDLIILSHTTIEYLGAYAMLLYKYPILRRIKTYSTLPIAKLGRLATTELYRAMGLIGPIESAIMEVDDIESAFNNIISLNYAQSIGLQGNLTGITITSYNSGHTLGGSIWQFNRGAEKIVYAPAWNHSKDSFLVNSKLNLPNLMRPTTLISGSDLGSSKSHKHRVEEFLKLANVTLNNNSTLFLPTSMTGRFFELILLLEKNIDLNIPFYLVSYTGVKSMQFSANMLEWMSSDITKNWETQNQSPFESTRIQLITLQELEQLDQGPKILFTESLDMSEGSLGRACLATLCTRHHTAIMMTEGPHPDSTFYDLYAEWERLVSQDNRLKS</sequence>
<evidence type="ECO:0000313" key="1">
    <source>
        <dbReference type="EMBL" id="GME89794.1"/>
    </source>
</evidence>
<dbReference type="EMBL" id="BSXS01007673">
    <property type="protein sequence ID" value="GME89794.1"/>
    <property type="molecule type" value="Genomic_DNA"/>
</dbReference>
<name>A0ACB5TK94_AMBMO</name>
<protein>
    <submittedName>
        <fullName evidence="1">Unnamed protein product</fullName>
    </submittedName>
</protein>
<comment type="caution">
    <text evidence="1">The sequence shown here is derived from an EMBL/GenBank/DDBJ whole genome shotgun (WGS) entry which is preliminary data.</text>
</comment>
<organism evidence="1 2">
    <name type="scientific">Ambrosiozyma monospora</name>
    <name type="common">Yeast</name>
    <name type="synonym">Endomycopsis monosporus</name>
    <dbReference type="NCBI Taxonomy" id="43982"/>
    <lineage>
        <taxon>Eukaryota</taxon>
        <taxon>Fungi</taxon>
        <taxon>Dikarya</taxon>
        <taxon>Ascomycota</taxon>
        <taxon>Saccharomycotina</taxon>
        <taxon>Pichiomycetes</taxon>
        <taxon>Pichiales</taxon>
        <taxon>Pichiaceae</taxon>
        <taxon>Ambrosiozyma</taxon>
    </lineage>
</organism>
<keyword evidence="2" id="KW-1185">Reference proteome</keyword>